<protein>
    <submittedName>
        <fullName evidence="2">Retrovirus-related Pol polyprotein from transposon TNT 1-94</fullName>
    </submittedName>
</protein>
<evidence type="ECO:0000259" key="1">
    <source>
        <dbReference type="Pfam" id="PF07727"/>
    </source>
</evidence>
<sequence length="586" mass="67686">GSDTSQLEEAVDTTGIPTIELSSDSEASLKVTGKPNVSKYSGRIRIPNKKYDDYELDLDRAFSMFNFESEPSTVAEALASNESLEWRNAMKRELTSLEMNNTWILVDKPKNRNIVRNKWVFKIKRDEDGNIARYKARLVAKGFTQKYGQDYTETFSPVIRYSNLRLLFALSVELNLETSHQDVETAFLYADCDQEIYMYQPEGFEAAGMENKICLLKKSIYGLKQSSRLWYKKAHEVLMNAKFKQSEIEPCIYFKISKNSIVIIGLWIDDFFIFYNDKVEADKLKSILRQNFKTNDLGPITHCLGMKIKRDKQNNTLKISQEKYVDKILEKFGMSSAKQVRTPLQPNSKFSLEGENCDVPYQQLIGSLLYLSVCSRPDLSYAVTYLSQFNISHSKEHWLACKRILRYLIGTKSYGLVYQKSGKPLTCFVDADWANDPRESKSFYGYVFKLANSAVSWECQKQKCISQSTTEAEYVGINEAAKESVYIQNLMLELFSNVNMSNTICNVETIRIYNDNQGALELSKDRVFRKRTKHIQVRYHYIRKLVEENKVELRYLDTENMIADVFTKGLGPSKHKFCCEGMNLKD</sequence>
<dbReference type="GO" id="GO:0071897">
    <property type="term" value="P:DNA biosynthetic process"/>
    <property type="evidence" value="ECO:0007669"/>
    <property type="project" value="UniProtKB-ARBA"/>
</dbReference>
<accession>A0A0A9W361</accession>
<gene>
    <name evidence="2" type="primary">POLX_216</name>
    <name evidence="2" type="ORF">CM83_38462</name>
</gene>
<feature type="non-terminal residue" evidence="2">
    <location>
        <position position="1"/>
    </location>
</feature>
<reference evidence="2" key="2">
    <citation type="submission" date="2014-07" db="EMBL/GenBank/DDBJ databases">
        <authorList>
            <person name="Hull J."/>
        </authorList>
    </citation>
    <scope>NUCLEOTIDE SEQUENCE</scope>
</reference>
<evidence type="ECO:0000313" key="2">
    <source>
        <dbReference type="EMBL" id="JAG02882.1"/>
    </source>
</evidence>
<feature type="domain" description="Reverse transcriptase Ty1/copia-type" evidence="1">
    <location>
        <begin position="100"/>
        <end position="345"/>
    </location>
</feature>
<dbReference type="InterPro" id="IPR013103">
    <property type="entry name" value="RVT_2"/>
</dbReference>
<reference evidence="2" key="1">
    <citation type="journal article" date="2014" name="PLoS ONE">
        <title>Transcriptome-Based Identification of ABC Transporters in the Western Tarnished Plant Bug Lygus hesperus.</title>
        <authorList>
            <person name="Hull J.J."/>
            <person name="Chaney K."/>
            <person name="Geib S.M."/>
            <person name="Fabrick J.A."/>
            <person name="Brent C.S."/>
            <person name="Walsh D."/>
            <person name="Lavine L.C."/>
        </authorList>
    </citation>
    <scope>NUCLEOTIDE SEQUENCE</scope>
</reference>
<name>A0A0A9W361_LYGHE</name>
<proteinExistence type="predicted"/>
<dbReference type="Pfam" id="PF07727">
    <property type="entry name" value="RVT_2"/>
    <property type="match status" value="1"/>
</dbReference>
<dbReference type="PANTHER" id="PTHR11439">
    <property type="entry name" value="GAG-POL-RELATED RETROTRANSPOSON"/>
    <property type="match status" value="1"/>
</dbReference>
<dbReference type="CDD" id="cd09272">
    <property type="entry name" value="RNase_HI_RT_Ty1"/>
    <property type="match status" value="1"/>
</dbReference>
<dbReference type="EMBL" id="GBHO01040722">
    <property type="protein sequence ID" value="JAG02882.1"/>
    <property type="molecule type" value="Transcribed_RNA"/>
</dbReference>
<dbReference type="AlphaFoldDB" id="A0A0A9W361"/>
<dbReference type="SUPFAM" id="SSF56672">
    <property type="entry name" value="DNA/RNA polymerases"/>
    <property type="match status" value="1"/>
</dbReference>
<organism evidence="2">
    <name type="scientific">Lygus hesperus</name>
    <name type="common">Western plant bug</name>
    <dbReference type="NCBI Taxonomy" id="30085"/>
    <lineage>
        <taxon>Eukaryota</taxon>
        <taxon>Metazoa</taxon>
        <taxon>Ecdysozoa</taxon>
        <taxon>Arthropoda</taxon>
        <taxon>Hexapoda</taxon>
        <taxon>Insecta</taxon>
        <taxon>Pterygota</taxon>
        <taxon>Neoptera</taxon>
        <taxon>Paraneoptera</taxon>
        <taxon>Hemiptera</taxon>
        <taxon>Heteroptera</taxon>
        <taxon>Panheteroptera</taxon>
        <taxon>Cimicomorpha</taxon>
        <taxon>Miridae</taxon>
        <taxon>Mirini</taxon>
        <taxon>Lygus</taxon>
    </lineage>
</organism>
<dbReference type="InterPro" id="IPR043502">
    <property type="entry name" value="DNA/RNA_pol_sf"/>
</dbReference>